<organism evidence="2 3">
    <name type="scientific">Stegodyphus mimosarum</name>
    <name type="common">African social velvet spider</name>
    <dbReference type="NCBI Taxonomy" id="407821"/>
    <lineage>
        <taxon>Eukaryota</taxon>
        <taxon>Metazoa</taxon>
        <taxon>Ecdysozoa</taxon>
        <taxon>Arthropoda</taxon>
        <taxon>Chelicerata</taxon>
        <taxon>Arachnida</taxon>
        <taxon>Araneae</taxon>
        <taxon>Araneomorphae</taxon>
        <taxon>Entelegynae</taxon>
        <taxon>Eresoidea</taxon>
        <taxon>Eresidae</taxon>
        <taxon>Stegodyphus</taxon>
    </lineage>
</organism>
<keyword evidence="1" id="KW-1133">Transmembrane helix</keyword>
<name>A0A087U2Q9_STEMI</name>
<evidence type="ECO:0000256" key="1">
    <source>
        <dbReference type="SAM" id="Phobius"/>
    </source>
</evidence>
<protein>
    <submittedName>
        <fullName evidence="2">Uncharacterized protein</fullName>
    </submittedName>
</protein>
<keyword evidence="3" id="KW-1185">Reference proteome</keyword>
<dbReference type="AlphaFoldDB" id="A0A087U2Q9"/>
<sequence length="38" mass="4623">MNMGAANYRFKPVWWMICSDFPAYVWLWHTIGLAINYR</sequence>
<gene>
    <name evidence="2" type="ORF">X975_07601</name>
</gene>
<evidence type="ECO:0000313" key="2">
    <source>
        <dbReference type="EMBL" id="KFM71648.1"/>
    </source>
</evidence>
<evidence type="ECO:0000313" key="3">
    <source>
        <dbReference type="Proteomes" id="UP000054359"/>
    </source>
</evidence>
<accession>A0A087U2Q9</accession>
<proteinExistence type="predicted"/>
<feature type="non-terminal residue" evidence="2">
    <location>
        <position position="38"/>
    </location>
</feature>
<reference evidence="2 3" key="1">
    <citation type="submission" date="2013-11" db="EMBL/GenBank/DDBJ databases">
        <title>Genome sequencing of Stegodyphus mimosarum.</title>
        <authorList>
            <person name="Bechsgaard J."/>
        </authorList>
    </citation>
    <scope>NUCLEOTIDE SEQUENCE [LARGE SCALE GENOMIC DNA]</scope>
</reference>
<feature type="transmembrane region" description="Helical" evidence="1">
    <location>
        <begin position="12"/>
        <end position="35"/>
    </location>
</feature>
<dbReference type="EMBL" id="KK117876">
    <property type="protein sequence ID" value="KFM71648.1"/>
    <property type="molecule type" value="Genomic_DNA"/>
</dbReference>
<keyword evidence="1" id="KW-0812">Transmembrane</keyword>
<dbReference type="Proteomes" id="UP000054359">
    <property type="component" value="Unassembled WGS sequence"/>
</dbReference>
<keyword evidence="1" id="KW-0472">Membrane</keyword>